<proteinExistence type="inferred from homology"/>
<protein>
    <recommendedName>
        <fullName evidence="3">Carboxylesterase type B domain-containing protein</fullName>
    </recommendedName>
</protein>
<reference evidence="4" key="3">
    <citation type="submission" date="2025-09" db="UniProtKB">
        <authorList>
            <consortium name="Ensembl"/>
        </authorList>
    </citation>
    <scope>IDENTIFICATION</scope>
</reference>
<evidence type="ECO:0000259" key="3">
    <source>
        <dbReference type="Pfam" id="PF00135"/>
    </source>
</evidence>
<keyword evidence="5" id="KW-1185">Reference proteome</keyword>
<sequence length="180" mass="20041">CYHCLFCLLPTLLVLTTLYKGPVVLTQSGPVCGLTLDKAHVFYGIPYAAPPVGLKRWSAPDPVSPWTQLYDATFPRPACMQACVPVLFSGLHNWFKFNRVTNEDCLYLNVFVPVSVDLSKPTVTALPVMVWIHGGDFVAGSASKPLYDGRFISNYSNTVVVNIEYRLGEWHSTQNYISVH</sequence>
<dbReference type="AlphaFoldDB" id="A0AAR2J450"/>
<dbReference type="SUPFAM" id="SSF53474">
    <property type="entry name" value="alpha/beta-Hydrolases"/>
    <property type="match status" value="1"/>
</dbReference>
<comment type="similarity">
    <text evidence="1">Belongs to the type-B carboxylesterase/lipase family.</text>
</comment>
<dbReference type="Gene3D" id="3.40.50.1820">
    <property type="entry name" value="alpha/beta hydrolase"/>
    <property type="match status" value="1"/>
</dbReference>
<feature type="domain" description="Carboxylesterase type B" evidence="3">
    <location>
        <begin position="22"/>
        <end position="169"/>
    </location>
</feature>
<evidence type="ECO:0000256" key="1">
    <source>
        <dbReference type="ARBA" id="ARBA00005964"/>
    </source>
</evidence>
<name>A0AAR2J450_PYGNA</name>
<dbReference type="InterPro" id="IPR029058">
    <property type="entry name" value="AB_hydrolase_fold"/>
</dbReference>
<dbReference type="InterPro" id="IPR019819">
    <property type="entry name" value="Carboxylesterase_B_CS"/>
</dbReference>
<dbReference type="InterPro" id="IPR002018">
    <property type="entry name" value="CarbesteraseB"/>
</dbReference>
<dbReference type="PROSITE" id="PS00941">
    <property type="entry name" value="CARBOXYLESTERASE_B_2"/>
    <property type="match status" value="1"/>
</dbReference>
<evidence type="ECO:0000313" key="4">
    <source>
        <dbReference type="Ensembl" id="ENSPNAP00000044591.1"/>
    </source>
</evidence>
<feature type="chain" id="PRO_5043479183" description="Carboxylesterase type B domain-containing protein" evidence="2">
    <location>
        <begin position="27"/>
        <end position="180"/>
    </location>
</feature>
<keyword evidence="2" id="KW-0732">Signal</keyword>
<dbReference type="PANTHER" id="PTHR45570:SF1">
    <property type="entry name" value="CARBOXYLIC ESTER HYDROLASE"/>
    <property type="match status" value="1"/>
</dbReference>
<dbReference type="GeneTree" id="ENSGT00940000165334"/>
<dbReference type="Ensembl" id="ENSPNAT00000085022.1">
    <property type="protein sequence ID" value="ENSPNAP00000044591.1"/>
    <property type="gene ID" value="ENSPNAG00000036598.1"/>
</dbReference>
<reference evidence="4" key="2">
    <citation type="submission" date="2025-08" db="UniProtKB">
        <authorList>
            <consortium name="Ensembl"/>
        </authorList>
    </citation>
    <scope>IDENTIFICATION</scope>
</reference>
<accession>A0AAR2J450</accession>
<dbReference type="Pfam" id="PF00135">
    <property type="entry name" value="COesterase"/>
    <property type="match status" value="1"/>
</dbReference>
<dbReference type="Proteomes" id="UP001501920">
    <property type="component" value="Chromosome 7"/>
</dbReference>
<dbReference type="PANTHER" id="PTHR45570">
    <property type="entry name" value="CARBOXYLIC ESTER HYDROLASE"/>
    <property type="match status" value="1"/>
</dbReference>
<organism evidence="4 5">
    <name type="scientific">Pygocentrus nattereri</name>
    <name type="common">Red-bellied piranha</name>
    <dbReference type="NCBI Taxonomy" id="42514"/>
    <lineage>
        <taxon>Eukaryota</taxon>
        <taxon>Metazoa</taxon>
        <taxon>Chordata</taxon>
        <taxon>Craniata</taxon>
        <taxon>Vertebrata</taxon>
        <taxon>Euteleostomi</taxon>
        <taxon>Actinopterygii</taxon>
        <taxon>Neopterygii</taxon>
        <taxon>Teleostei</taxon>
        <taxon>Ostariophysi</taxon>
        <taxon>Characiformes</taxon>
        <taxon>Characoidei</taxon>
        <taxon>Pygocentrus</taxon>
    </lineage>
</organism>
<evidence type="ECO:0000313" key="5">
    <source>
        <dbReference type="Proteomes" id="UP001501920"/>
    </source>
</evidence>
<evidence type="ECO:0000256" key="2">
    <source>
        <dbReference type="SAM" id="SignalP"/>
    </source>
</evidence>
<reference evidence="4 5" key="1">
    <citation type="submission" date="2020-10" db="EMBL/GenBank/DDBJ databases">
        <title>Pygocentrus nattereri (red-bellied piranha) genome, fPygNat1, primary haplotype.</title>
        <authorList>
            <person name="Myers G."/>
            <person name="Meyer A."/>
            <person name="Karagic N."/>
            <person name="Pippel M."/>
            <person name="Winkler S."/>
            <person name="Tracey A."/>
            <person name="Wood J."/>
            <person name="Formenti G."/>
            <person name="Howe K."/>
            <person name="Fedrigo O."/>
            <person name="Jarvis E.D."/>
        </authorList>
    </citation>
    <scope>NUCLEOTIDE SEQUENCE [LARGE SCALE GENOMIC DNA]</scope>
</reference>
<feature type="signal peptide" evidence="2">
    <location>
        <begin position="1"/>
        <end position="26"/>
    </location>
</feature>